<name>A0ABW9RWT6_9BACT</name>
<dbReference type="InterPro" id="IPR016181">
    <property type="entry name" value="Acyl_CoA_acyltransferase"/>
</dbReference>
<comment type="caution">
    <text evidence="2">The sequence shown here is derived from an EMBL/GenBank/DDBJ whole genome shotgun (WGS) entry which is preliminary data.</text>
</comment>
<protein>
    <submittedName>
        <fullName evidence="2">GNAT family N-acetyltransferase</fullName>
    </submittedName>
</protein>
<dbReference type="CDD" id="cd04301">
    <property type="entry name" value="NAT_SF"/>
    <property type="match status" value="1"/>
</dbReference>
<dbReference type="InterPro" id="IPR000182">
    <property type="entry name" value="GNAT_dom"/>
</dbReference>
<evidence type="ECO:0000313" key="3">
    <source>
        <dbReference type="Proteomes" id="UP000798808"/>
    </source>
</evidence>
<proteinExistence type="predicted"/>
<dbReference type="PROSITE" id="PS51186">
    <property type="entry name" value="GNAT"/>
    <property type="match status" value="1"/>
</dbReference>
<accession>A0ABW9RWT6</accession>
<dbReference type="Proteomes" id="UP000798808">
    <property type="component" value="Unassembled WGS sequence"/>
</dbReference>
<dbReference type="SUPFAM" id="SSF55729">
    <property type="entry name" value="Acyl-CoA N-acyltransferases (Nat)"/>
    <property type="match status" value="1"/>
</dbReference>
<sequence length="143" mass="16561">MELVFEKALPSDINYLLWLREETMVPHLKQAGFKVDEENHQKALSYKFEGARIIFYGNERVGLIKTSFGENYIKIIQFQIAPEHQGRGLGSKVISKLIVEAPEHIDFFILSVLKENKARKLYEKCGFVVTGENDHSFEMRLDI</sequence>
<reference evidence="2 3" key="1">
    <citation type="submission" date="2019-02" db="EMBL/GenBank/DDBJ databases">
        <authorList>
            <person name="Goldberg S.R."/>
            <person name="Haltli B.A."/>
            <person name="Correa H."/>
            <person name="Russell K.G."/>
        </authorList>
    </citation>
    <scope>NUCLEOTIDE SEQUENCE [LARGE SCALE GENOMIC DNA]</scope>
    <source>
        <strain evidence="2 3">JCM 16186</strain>
    </source>
</reference>
<dbReference type="RefSeq" id="WP_155174675.1">
    <property type="nucleotide sequence ID" value="NZ_BAAAFL010000024.1"/>
</dbReference>
<dbReference type="Pfam" id="PF00583">
    <property type="entry name" value="Acetyltransf_1"/>
    <property type="match status" value="1"/>
</dbReference>
<evidence type="ECO:0000313" key="2">
    <source>
        <dbReference type="EMBL" id="MTI27678.1"/>
    </source>
</evidence>
<gene>
    <name evidence="2" type="ORF">E1163_22160</name>
</gene>
<feature type="domain" description="N-acetyltransferase" evidence="1">
    <location>
        <begin position="3"/>
        <end position="143"/>
    </location>
</feature>
<organism evidence="2 3">
    <name type="scientific">Fulvivirga kasyanovii</name>
    <dbReference type="NCBI Taxonomy" id="396812"/>
    <lineage>
        <taxon>Bacteria</taxon>
        <taxon>Pseudomonadati</taxon>
        <taxon>Bacteroidota</taxon>
        <taxon>Cytophagia</taxon>
        <taxon>Cytophagales</taxon>
        <taxon>Fulvivirgaceae</taxon>
        <taxon>Fulvivirga</taxon>
    </lineage>
</organism>
<keyword evidence="3" id="KW-1185">Reference proteome</keyword>
<evidence type="ECO:0000259" key="1">
    <source>
        <dbReference type="PROSITE" id="PS51186"/>
    </source>
</evidence>
<dbReference type="EMBL" id="SMLW01000638">
    <property type="protein sequence ID" value="MTI27678.1"/>
    <property type="molecule type" value="Genomic_DNA"/>
</dbReference>
<dbReference type="Gene3D" id="3.40.630.30">
    <property type="match status" value="1"/>
</dbReference>